<accession>A0A0K8MFB8</accession>
<dbReference type="OrthoDB" id="9959502at2"/>
<gene>
    <name evidence="1" type="ORF">Cva_01222</name>
</gene>
<dbReference type="STRING" id="1629334.Cva_01222"/>
<dbReference type="Proteomes" id="UP000036771">
    <property type="component" value="Unassembled WGS sequence"/>
</dbReference>
<dbReference type="Pfam" id="PF05638">
    <property type="entry name" value="T6SS_HCP"/>
    <property type="match status" value="1"/>
</dbReference>
<dbReference type="AlphaFoldDB" id="A0A0K8MFB8"/>
<sequence>MPTDAVAGINPEHSRALENFRGVERPLDQRVPSSIYVQSTATPQYMVKMDDLVKSSVQKFEGAIQLYHFDFEVSRFTNPNTAHQQYSSGRVQFDNPLLIIPNGIHTPNIMNRLITGILVKEIKISRLQNIDETNVEAEAITFTNCYYQNVTPKYDSLIITFRFVEYMHLTTYYEQDGTAKGNNVVSYNMSTGEHKVQGG</sequence>
<evidence type="ECO:0000313" key="2">
    <source>
        <dbReference type="Proteomes" id="UP000036771"/>
    </source>
</evidence>
<dbReference type="SUPFAM" id="SSF141452">
    <property type="entry name" value="Hcp1-like"/>
    <property type="match status" value="1"/>
</dbReference>
<dbReference type="InterPro" id="IPR008514">
    <property type="entry name" value="T6SS_Hcp"/>
</dbReference>
<dbReference type="EMBL" id="BBVC01000067">
    <property type="protein sequence ID" value="GAO98559.1"/>
    <property type="molecule type" value="Genomic_DNA"/>
</dbReference>
<evidence type="ECO:0000313" key="1">
    <source>
        <dbReference type="EMBL" id="GAO98559.1"/>
    </source>
</evidence>
<dbReference type="Gene3D" id="2.30.110.20">
    <property type="entry name" value="Hcp1-like"/>
    <property type="match status" value="1"/>
</dbReference>
<name>A0A0K8MFB8_9PROT</name>
<proteinExistence type="predicted"/>
<keyword evidence="2" id="KW-1185">Reference proteome</keyword>
<comment type="caution">
    <text evidence="1">The sequence shown here is derived from an EMBL/GenBank/DDBJ whole genome shotgun (WGS) entry which is preliminary data.</text>
</comment>
<dbReference type="InterPro" id="IPR036624">
    <property type="entry name" value="Hcp1-lik_sf"/>
</dbReference>
<reference evidence="1 2" key="1">
    <citation type="submission" date="2015-03" db="EMBL/GenBank/DDBJ databases">
        <title>Caedibacter varicaedens, whole genome shotgun sequence.</title>
        <authorList>
            <person name="Suzuki H."/>
            <person name="Dapper A.L."/>
            <person name="Gibson A.K."/>
            <person name="Jackson C."/>
            <person name="Lee H."/>
            <person name="Pejaver V.R."/>
            <person name="Doak T."/>
            <person name="Lynch M."/>
        </authorList>
    </citation>
    <scope>NUCLEOTIDE SEQUENCE [LARGE SCALE GENOMIC DNA]</scope>
</reference>
<protein>
    <submittedName>
        <fullName evidence="1">Uncharacterized protein</fullName>
    </submittedName>
</protein>
<organism evidence="1 2">
    <name type="scientific">Caedimonas varicaedens</name>
    <dbReference type="NCBI Taxonomy" id="1629334"/>
    <lineage>
        <taxon>Bacteria</taxon>
        <taxon>Pseudomonadati</taxon>
        <taxon>Pseudomonadota</taxon>
        <taxon>Alphaproteobacteria</taxon>
        <taxon>Holosporales</taxon>
        <taxon>Caedimonadaceae</taxon>
        <taxon>Caedimonas</taxon>
    </lineage>
</organism>